<dbReference type="Proteomes" id="UP000265520">
    <property type="component" value="Unassembled WGS sequence"/>
</dbReference>
<proteinExistence type="predicted"/>
<reference evidence="1 2" key="1">
    <citation type="journal article" date="2018" name="Front. Plant Sci.">
        <title>Red Clover (Trifolium pratense) and Zigzag Clover (T. medium) - A Picture of Genomic Similarities and Differences.</title>
        <authorList>
            <person name="Dluhosova J."/>
            <person name="Istvanek J."/>
            <person name="Nedelnik J."/>
            <person name="Repkova J."/>
        </authorList>
    </citation>
    <scope>NUCLEOTIDE SEQUENCE [LARGE SCALE GENOMIC DNA]</scope>
    <source>
        <strain evidence="2">cv. 10/8</strain>
        <tissue evidence="1">Leaf</tissue>
    </source>
</reference>
<organism evidence="1 2">
    <name type="scientific">Trifolium medium</name>
    <dbReference type="NCBI Taxonomy" id="97028"/>
    <lineage>
        <taxon>Eukaryota</taxon>
        <taxon>Viridiplantae</taxon>
        <taxon>Streptophyta</taxon>
        <taxon>Embryophyta</taxon>
        <taxon>Tracheophyta</taxon>
        <taxon>Spermatophyta</taxon>
        <taxon>Magnoliopsida</taxon>
        <taxon>eudicotyledons</taxon>
        <taxon>Gunneridae</taxon>
        <taxon>Pentapetalae</taxon>
        <taxon>rosids</taxon>
        <taxon>fabids</taxon>
        <taxon>Fabales</taxon>
        <taxon>Fabaceae</taxon>
        <taxon>Papilionoideae</taxon>
        <taxon>50 kb inversion clade</taxon>
        <taxon>NPAAA clade</taxon>
        <taxon>Hologalegina</taxon>
        <taxon>IRL clade</taxon>
        <taxon>Trifolieae</taxon>
        <taxon>Trifolium</taxon>
    </lineage>
</organism>
<keyword evidence="2" id="KW-1185">Reference proteome</keyword>
<dbReference type="AlphaFoldDB" id="A0A392UQZ8"/>
<accession>A0A392UQZ8</accession>
<sequence>ASEWYNPPSGGVIVAQRRFAGHSSLLINRLDQWRRLWGSEFSPSFFHQET</sequence>
<evidence type="ECO:0000313" key="1">
    <source>
        <dbReference type="EMBL" id="MCI78464.1"/>
    </source>
</evidence>
<protein>
    <submittedName>
        <fullName evidence="1">Uncharacterized protein</fullName>
    </submittedName>
</protein>
<comment type="caution">
    <text evidence="1">The sequence shown here is derived from an EMBL/GenBank/DDBJ whole genome shotgun (WGS) entry which is preliminary data.</text>
</comment>
<name>A0A392UQZ8_9FABA</name>
<feature type="non-terminal residue" evidence="1">
    <location>
        <position position="1"/>
    </location>
</feature>
<gene>
    <name evidence="1" type="ORF">A2U01_0099734</name>
</gene>
<dbReference type="EMBL" id="LXQA010951430">
    <property type="protein sequence ID" value="MCI78464.1"/>
    <property type="molecule type" value="Genomic_DNA"/>
</dbReference>
<evidence type="ECO:0000313" key="2">
    <source>
        <dbReference type="Proteomes" id="UP000265520"/>
    </source>
</evidence>